<dbReference type="EnsemblPlants" id="KEH38259">
    <property type="protein sequence ID" value="KEH38259"/>
    <property type="gene ID" value="MTR_2g066800"/>
</dbReference>
<feature type="region of interest" description="Disordered" evidence="1">
    <location>
        <begin position="68"/>
        <end position="97"/>
    </location>
</feature>
<keyword evidence="4" id="KW-1185">Reference proteome</keyword>
<dbReference type="HOGENOM" id="CLU_1322651_0_0_1"/>
<feature type="compositionally biased region" description="Basic and acidic residues" evidence="1">
    <location>
        <begin position="1"/>
        <end position="24"/>
    </location>
</feature>
<reference evidence="2 4" key="1">
    <citation type="journal article" date="2011" name="Nature">
        <title>The Medicago genome provides insight into the evolution of rhizobial symbioses.</title>
        <authorList>
            <person name="Young N.D."/>
            <person name="Debelle F."/>
            <person name="Oldroyd G.E."/>
            <person name="Geurts R."/>
            <person name="Cannon S.B."/>
            <person name="Udvardi M.K."/>
            <person name="Benedito V.A."/>
            <person name="Mayer K.F."/>
            <person name="Gouzy J."/>
            <person name="Schoof H."/>
            <person name="Van de Peer Y."/>
            <person name="Proost S."/>
            <person name="Cook D.R."/>
            <person name="Meyers B.C."/>
            <person name="Spannagl M."/>
            <person name="Cheung F."/>
            <person name="De Mita S."/>
            <person name="Krishnakumar V."/>
            <person name="Gundlach H."/>
            <person name="Zhou S."/>
            <person name="Mudge J."/>
            <person name="Bharti A.K."/>
            <person name="Murray J.D."/>
            <person name="Naoumkina M.A."/>
            <person name="Rosen B."/>
            <person name="Silverstein K.A."/>
            <person name="Tang H."/>
            <person name="Rombauts S."/>
            <person name="Zhao P.X."/>
            <person name="Zhou P."/>
            <person name="Barbe V."/>
            <person name="Bardou P."/>
            <person name="Bechner M."/>
            <person name="Bellec A."/>
            <person name="Berger A."/>
            <person name="Berges H."/>
            <person name="Bidwell S."/>
            <person name="Bisseling T."/>
            <person name="Choisne N."/>
            <person name="Couloux A."/>
            <person name="Denny R."/>
            <person name="Deshpande S."/>
            <person name="Dai X."/>
            <person name="Doyle J.J."/>
            <person name="Dudez A.M."/>
            <person name="Farmer A.D."/>
            <person name="Fouteau S."/>
            <person name="Franken C."/>
            <person name="Gibelin C."/>
            <person name="Gish J."/>
            <person name="Goldstein S."/>
            <person name="Gonzalez A.J."/>
            <person name="Green P.J."/>
            <person name="Hallab A."/>
            <person name="Hartog M."/>
            <person name="Hua A."/>
            <person name="Humphray S.J."/>
            <person name="Jeong D.H."/>
            <person name="Jing Y."/>
            <person name="Jocker A."/>
            <person name="Kenton S.M."/>
            <person name="Kim D.J."/>
            <person name="Klee K."/>
            <person name="Lai H."/>
            <person name="Lang C."/>
            <person name="Lin S."/>
            <person name="Macmil S.L."/>
            <person name="Magdelenat G."/>
            <person name="Matthews L."/>
            <person name="McCorrison J."/>
            <person name="Monaghan E.L."/>
            <person name="Mun J.H."/>
            <person name="Najar F.Z."/>
            <person name="Nicholson C."/>
            <person name="Noirot C."/>
            <person name="O'Bleness M."/>
            <person name="Paule C.R."/>
            <person name="Poulain J."/>
            <person name="Prion F."/>
            <person name="Qin B."/>
            <person name="Qu C."/>
            <person name="Retzel E.F."/>
            <person name="Riddle C."/>
            <person name="Sallet E."/>
            <person name="Samain S."/>
            <person name="Samson N."/>
            <person name="Sanders I."/>
            <person name="Saurat O."/>
            <person name="Scarpelli C."/>
            <person name="Schiex T."/>
            <person name="Segurens B."/>
            <person name="Severin A.J."/>
            <person name="Sherrier D.J."/>
            <person name="Shi R."/>
            <person name="Sims S."/>
            <person name="Singer S.R."/>
            <person name="Sinharoy S."/>
            <person name="Sterck L."/>
            <person name="Viollet A."/>
            <person name="Wang B.B."/>
            <person name="Wang K."/>
            <person name="Wang M."/>
            <person name="Wang X."/>
            <person name="Warfsmann J."/>
            <person name="Weissenbach J."/>
            <person name="White D.D."/>
            <person name="White J.D."/>
            <person name="Wiley G.B."/>
            <person name="Wincker P."/>
            <person name="Xing Y."/>
            <person name="Yang L."/>
            <person name="Yao Z."/>
            <person name="Ying F."/>
            <person name="Zhai J."/>
            <person name="Zhou L."/>
            <person name="Zuber A."/>
            <person name="Denarie J."/>
            <person name="Dixon R.A."/>
            <person name="May G.D."/>
            <person name="Schwartz D.C."/>
            <person name="Rogers J."/>
            <person name="Quetier F."/>
            <person name="Town C.D."/>
            <person name="Roe B.A."/>
        </authorList>
    </citation>
    <scope>NUCLEOTIDE SEQUENCE [LARGE SCALE GENOMIC DNA]</scope>
    <source>
        <strain evidence="2">A17</strain>
        <strain evidence="3 4">cv. Jemalong A17</strain>
    </source>
</reference>
<evidence type="ECO:0000256" key="1">
    <source>
        <dbReference type="SAM" id="MobiDB-lite"/>
    </source>
</evidence>
<reference evidence="3" key="3">
    <citation type="submission" date="2015-04" db="UniProtKB">
        <authorList>
            <consortium name="EnsemblPlants"/>
        </authorList>
    </citation>
    <scope>IDENTIFICATION</scope>
    <source>
        <strain evidence="3">cv. Jemalong A17</strain>
    </source>
</reference>
<evidence type="ECO:0000313" key="3">
    <source>
        <dbReference type="EnsemblPlants" id="KEH38259"/>
    </source>
</evidence>
<dbReference type="EMBL" id="CM001218">
    <property type="protein sequence ID" value="KEH38259.1"/>
    <property type="molecule type" value="Genomic_DNA"/>
</dbReference>
<organism evidence="2 4">
    <name type="scientific">Medicago truncatula</name>
    <name type="common">Barrel medic</name>
    <name type="synonym">Medicago tribuloides</name>
    <dbReference type="NCBI Taxonomy" id="3880"/>
    <lineage>
        <taxon>Eukaryota</taxon>
        <taxon>Viridiplantae</taxon>
        <taxon>Streptophyta</taxon>
        <taxon>Embryophyta</taxon>
        <taxon>Tracheophyta</taxon>
        <taxon>Spermatophyta</taxon>
        <taxon>Magnoliopsida</taxon>
        <taxon>eudicotyledons</taxon>
        <taxon>Gunneridae</taxon>
        <taxon>Pentapetalae</taxon>
        <taxon>rosids</taxon>
        <taxon>fabids</taxon>
        <taxon>Fabales</taxon>
        <taxon>Fabaceae</taxon>
        <taxon>Papilionoideae</taxon>
        <taxon>50 kb inversion clade</taxon>
        <taxon>NPAAA clade</taxon>
        <taxon>Hologalegina</taxon>
        <taxon>IRL clade</taxon>
        <taxon>Trifolieae</taxon>
        <taxon>Medicago</taxon>
    </lineage>
</organism>
<protein>
    <submittedName>
        <fullName evidence="2 3">Uncharacterized protein</fullName>
    </submittedName>
</protein>
<sequence>MSIDKSRHQMKDQGDEGSSHKTLQDGKTGAKGTLVICKGELWGKLCPQNLNGVMFYFLKSKDKENISSCHRPPTADHHTGTLPTATRSGSTPQSQLRHKKATTTLPSQRFPHRFRRQTLRSTPPSQLRHQKAEICTTTLPPTPNTQICPLPLTPAPKHYPPSSSTIKEERVERGRDGRRRRVNGEERELFERERELNRKRALSGSGWC</sequence>
<feature type="region of interest" description="Disordered" evidence="1">
    <location>
        <begin position="153"/>
        <end position="185"/>
    </location>
</feature>
<dbReference type="Proteomes" id="UP000002051">
    <property type="component" value="Chromosome 2"/>
</dbReference>
<feature type="region of interest" description="Disordered" evidence="1">
    <location>
        <begin position="1"/>
        <end position="28"/>
    </location>
</feature>
<reference evidence="2 4" key="2">
    <citation type="journal article" date="2014" name="BMC Genomics">
        <title>An improved genome release (version Mt4.0) for the model legume Medicago truncatula.</title>
        <authorList>
            <person name="Tang H."/>
            <person name="Krishnakumar V."/>
            <person name="Bidwell S."/>
            <person name="Rosen B."/>
            <person name="Chan A."/>
            <person name="Zhou S."/>
            <person name="Gentzbittel L."/>
            <person name="Childs K.L."/>
            <person name="Yandell M."/>
            <person name="Gundlach H."/>
            <person name="Mayer K.F."/>
            <person name="Schwartz D.C."/>
            <person name="Town C.D."/>
        </authorList>
    </citation>
    <scope>GENOME REANNOTATION</scope>
    <source>
        <strain evidence="2">A17</strain>
        <strain evidence="3 4">cv. Jemalong A17</strain>
    </source>
</reference>
<feature type="compositionally biased region" description="Polar residues" evidence="1">
    <location>
        <begin position="81"/>
        <end position="95"/>
    </location>
</feature>
<proteinExistence type="predicted"/>
<name>A0A072V889_MEDTR</name>
<feature type="compositionally biased region" description="Basic and acidic residues" evidence="1">
    <location>
        <begin position="166"/>
        <end position="175"/>
    </location>
</feature>
<gene>
    <name evidence="2" type="ordered locus">MTR_2g066800</name>
</gene>
<evidence type="ECO:0000313" key="2">
    <source>
        <dbReference type="EMBL" id="KEH38259.1"/>
    </source>
</evidence>
<evidence type="ECO:0000313" key="4">
    <source>
        <dbReference type="Proteomes" id="UP000002051"/>
    </source>
</evidence>
<accession>A0A072V889</accession>
<dbReference type="AlphaFoldDB" id="A0A072V889"/>